<sequence>MQGFNMGRYVPPDLEGTTSGNKLHSKKPPGQRTRASDGTLQQTVRFEMPFAVWCGTCPKPTIIGQGVRFNAVKARVGSYHSTPVWSFTMRHAACGGELEVRTDPANTAYVVARGGRKRDTGEDKAALEDAVGEGGLRILTDREREEMRASAFKQLERTIEDREHAAQAKVRIEEIEDAQAKVWEDPYAANARLRREFRVGRHEREEAGRQAEDLKDRMSLGFDLLPEHAADAKRAALVDFRPAEEDQVDGSKALAKPLFASVARSSGSASRDVSRTPDRGRAASAPSTGKKAKPKRLKKSEIAAARQRDSFVSEVVGNTRIATDPFLAAFSTTEGRAQSTATTRAIVGIKRKQPGDGMQGGTSGAESSATSSTMESARDGEKEDGAKGAGSSLAMLVEYDSD</sequence>
<dbReference type="PANTHER" id="PTHR12111:SF2">
    <property type="entry name" value="SPLICING FACTOR YJU2B-RELATED"/>
    <property type="match status" value="1"/>
</dbReference>
<proteinExistence type="inferred from homology"/>
<feature type="compositionally biased region" description="Basic and acidic residues" evidence="2">
    <location>
        <begin position="272"/>
        <end position="281"/>
    </location>
</feature>
<accession>A0A136IY71</accession>
<keyword evidence="4" id="KW-1185">Reference proteome</keyword>
<dbReference type="GO" id="GO:0000398">
    <property type="term" value="P:mRNA splicing, via spliceosome"/>
    <property type="evidence" value="ECO:0007669"/>
    <property type="project" value="InterPro"/>
</dbReference>
<feature type="compositionally biased region" description="Low complexity" evidence="2">
    <location>
        <begin position="262"/>
        <end position="271"/>
    </location>
</feature>
<feature type="compositionally biased region" description="Low complexity" evidence="2">
    <location>
        <begin position="364"/>
        <end position="375"/>
    </location>
</feature>
<dbReference type="InParanoid" id="A0A136IY71"/>
<gene>
    <name evidence="3" type="ORF">Micbo1qcDRAFT_189483</name>
</gene>
<protein>
    <submittedName>
        <fullName evidence="3">CWC16 protein</fullName>
    </submittedName>
</protein>
<feature type="region of interest" description="Disordered" evidence="2">
    <location>
        <begin position="1"/>
        <end position="39"/>
    </location>
</feature>
<dbReference type="InterPro" id="IPR007590">
    <property type="entry name" value="Saf4/Yju2"/>
</dbReference>
<dbReference type="STRING" id="196109.A0A136IY71"/>
<organism evidence="3 4">
    <name type="scientific">Microdochium bolleyi</name>
    <dbReference type="NCBI Taxonomy" id="196109"/>
    <lineage>
        <taxon>Eukaryota</taxon>
        <taxon>Fungi</taxon>
        <taxon>Dikarya</taxon>
        <taxon>Ascomycota</taxon>
        <taxon>Pezizomycotina</taxon>
        <taxon>Sordariomycetes</taxon>
        <taxon>Xylariomycetidae</taxon>
        <taxon>Xylariales</taxon>
        <taxon>Microdochiaceae</taxon>
        <taxon>Microdochium</taxon>
    </lineage>
</organism>
<evidence type="ECO:0000256" key="1">
    <source>
        <dbReference type="ARBA" id="ARBA00005595"/>
    </source>
</evidence>
<dbReference type="AlphaFoldDB" id="A0A136IY71"/>
<feature type="region of interest" description="Disordered" evidence="2">
    <location>
        <begin position="262"/>
        <end position="309"/>
    </location>
</feature>
<dbReference type="GO" id="GO:0005684">
    <property type="term" value="C:U2-type spliceosomal complex"/>
    <property type="evidence" value="ECO:0007669"/>
    <property type="project" value="TreeGrafter"/>
</dbReference>
<name>A0A136IY71_9PEZI</name>
<evidence type="ECO:0000313" key="3">
    <source>
        <dbReference type="EMBL" id="KXJ89851.1"/>
    </source>
</evidence>
<evidence type="ECO:0000256" key="2">
    <source>
        <dbReference type="SAM" id="MobiDB-lite"/>
    </source>
</evidence>
<dbReference type="GO" id="GO:0071014">
    <property type="term" value="C:post-mRNA release spliceosomal complex"/>
    <property type="evidence" value="ECO:0007669"/>
    <property type="project" value="TreeGrafter"/>
</dbReference>
<comment type="similarity">
    <text evidence="1">Belongs to the CWC16 family.</text>
</comment>
<reference evidence="4" key="1">
    <citation type="submission" date="2016-02" db="EMBL/GenBank/DDBJ databases">
        <title>Draft genome sequence of Microdochium bolleyi, a fungal endophyte of beachgrass.</title>
        <authorList>
            <consortium name="DOE Joint Genome Institute"/>
            <person name="David A.S."/>
            <person name="May G."/>
            <person name="Haridas S."/>
            <person name="Lim J."/>
            <person name="Wang M."/>
            <person name="Labutti K."/>
            <person name="Lipzen A."/>
            <person name="Barry K."/>
            <person name="Grigoriev I.V."/>
        </authorList>
    </citation>
    <scope>NUCLEOTIDE SEQUENCE [LARGE SCALE GENOMIC DNA]</scope>
    <source>
        <strain evidence="4">J235TASD1</strain>
    </source>
</reference>
<evidence type="ECO:0000313" key="4">
    <source>
        <dbReference type="Proteomes" id="UP000070501"/>
    </source>
</evidence>
<dbReference type="EMBL" id="KQ964254">
    <property type="protein sequence ID" value="KXJ89851.1"/>
    <property type="molecule type" value="Genomic_DNA"/>
</dbReference>
<dbReference type="Pfam" id="PF04502">
    <property type="entry name" value="Saf4_Yju2"/>
    <property type="match status" value="1"/>
</dbReference>
<dbReference type="OrthoDB" id="360327at2759"/>
<feature type="compositionally biased region" description="Basic and acidic residues" evidence="2">
    <location>
        <begin position="376"/>
        <end position="386"/>
    </location>
</feature>
<dbReference type="PANTHER" id="PTHR12111">
    <property type="entry name" value="SPLICING FACTOR YJU2"/>
    <property type="match status" value="1"/>
</dbReference>
<dbReference type="Proteomes" id="UP000070501">
    <property type="component" value="Unassembled WGS sequence"/>
</dbReference>
<feature type="region of interest" description="Disordered" evidence="2">
    <location>
        <begin position="348"/>
        <end position="402"/>
    </location>
</feature>